<feature type="region of interest" description="Disordered" evidence="1">
    <location>
        <begin position="254"/>
        <end position="300"/>
    </location>
</feature>
<organism evidence="2 3">
    <name type="scientific">Plasmodiophora brassicae</name>
    <name type="common">Clubroot disease agent</name>
    <dbReference type="NCBI Taxonomy" id="37360"/>
    <lineage>
        <taxon>Eukaryota</taxon>
        <taxon>Sar</taxon>
        <taxon>Rhizaria</taxon>
        <taxon>Endomyxa</taxon>
        <taxon>Phytomyxea</taxon>
        <taxon>Plasmodiophorida</taxon>
        <taxon>Plasmodiophoridae</taxon>
        <taxon>Plasmodiophora</taxon>
    </lineage>
</organism>
<protein>
    <submittedName>
        <fullName evidence="2">Uncharacterized protein</fullName>
    </submittedName>
</protein>
<feature type="compositionally biased region" description="Basic residues" evidence="1">
    <location>
        <begin position="291"/>
        <end position="300"/>
    </location>
</feature>
<feature type="region of interest" description="Disordered" evidence="1">
    <location>
        <begin position="1"/>
        <end position="138"/>
    </location>
</feature>
<reference evidence="2 3" key="1">
    <citation type="submission" date="2015-02" db="EMBL/GenBank/DDBJ databases">
        <authorList>
            <person name="Chooi Y.-H."/>
        </authorList>
    </citation>
    <scope>NUCLEOTIDE SEQUENCE [LARGE SCALE GENOMIC DNA]</scope>
    <source>
        <strain evidence="2">E3</strain>
    </source>
</reference>
<feature type="compositionally biased region" description="Basic residues" evidence="1">
    <location>
        <begin position="266"/>
        <end position="278"/>
    </location>
</feature>
<sequence>MRKKRTLPNYGQKKPARPTRRSSAPTARPPDAIVDDEKQLDPSGSALTGPNPVRPERPCDPVDELVRSPVNGSADQGGSLPVDEPLPDRASPHVPSAGDVVESNADAIHCPGVRQARLPATPDLVGDDGCRRSVPSDSEIDLDIGETFDVINVAGQPVAVRDPDDDRRRRLARFAMPTIVVVPAAIEPEREDASDATVDSDGEKTVDEEEHDAHAGDDDDDDDDVVVVPVPLDPYVLGACVRDTIATVTPVEWVNSKTLLAASPKRPPRKKRQGKRRQQASDSDSDGAGPKRSRSRRRRV</sequence>
<gene>
    <name evidence="2" type="ORF">PBRA_001730</name>
</gene>
<evidence type="ECO:0000313" key="2">
    <source>
        <dbReference type="EMBL" id="CEP00676.1"/>
    </source>
</evidence>
<evidence type="ECO:0000313" key="3">
    <source>
        <dbReference type="Proteomes" id="UP000039324"/>
    </source>
</evidence>
<proteinExistence type="predicted"/>
<feature type="compositionally biased region" description="Basic and acidic residues" evidence="1">
    <location>
        <begin position="201"/>
        <end position="216"/>
    </location>
</feature>
<keyword evidence="3" id="KW-1185">Reference proteome</keyword>
<dbReference type="EMBL" id="CDSF01000101">
    <property type="protein sequence ID" value="CEP00676.1"/>
    <property type="molecule type" value="Genomic_DNA"/>
</dbReference>
<dbReference type="Proteomes" id="UP000039324">
    <property type="component" value="Unassembled WGS sequence"/>
</dbReference>
<evidence type="ECO:0000256" key="1">
    <source>
        <dbReference type="SAM" id="MobiDB-lite"/>
    </source>
</evidence>
<name>A0A0G4J076_PLABS</name>
<feature type="region of interest" description="Disordered" evidence="1">
    <location>
        <begin position="185"/>
        <end position="227"/>
    </location>
</feature>
<accession>A0A0G4J076</accession>
<dbReference type="AlphaFoldDB" id="A0A0G4J076"/>
<feature type="compositionally biased region" description="Basic and acidic residues" evidence="1">
    <location>
        <begin position="54"/>
        <end position="66"/>
    </location>
</feature>